<sequence>MGQHSARRPGAMSSVAGRGLFTATAAFALLGGGAGMAFAGEATHGPSHGGSHGESQEGHSSEGGSCEVPVVDPTLETGEGAINEATGDATAPLFEAGTEATAPVHDIVCPPASELLGPVLGGGSQDAEEQGAEDEGAATDAEATDDEGAEEDTGEGTAATEGAATEGAATQGAASQEQLPPLPLTPQA</sequence>
<feature type="region of interest" description="Disordered" evidence="1">
    <location>
        <begin position="36"/>
        <end position="72"/>
    </location>
</feature>
<name>A0ABT5SYG2_9PSEU</name>
<proteinExistence type="predicted"/>
<dbReference type="EMBL" id="JAQZAO010000006">
    <property type="protein sequence ID" value="MDD7966753.1"/>
    <property type="molecule type" value="Genomic_DNA"/>
</dbReference>
<feature type="compositionally biased region" description="Low complexity" evidence="1">
    <location>
        <begin position="36"/>
        <end position="46"/>
    </location>
</feature>
<protein>
    <submittedName>
        <fullName evidence="2">Uncharacterized protein</fullName>
    </submittedName>
</protein>
<comment type="caution">
    <text evidence="2">The sequence shown here is derived from an EMBL/GenBank/DDBJ whole genome shotgun (WGS) entry which is preliminary data.</text>
</comment>
<evidence type="ECO:0000256" key="1">
    <source>
        <dbReference type="SAM" id="MobiDB-lite"/>
    </source>
</evidence>
<gene>
    <name evidence="2" type="ORF">PGB27_15570</name>
</gene>
<dbReference type="RefSeq" id="WP_274201284.1">
    <property type="nucleotide sequence ID" value="NZ_JAQZAO010000006.1"/>
</dbReference>
<reference evidence="2 3" key="1">
    <citation type="submission" date="2023-02" db="EMBL/GenBank/DDBJ databases">
        <title>Genome sequencing required for Actinomycetospora new species description.</title>
        <authorList>
            <person name="Saimee Y."/>
            <person name="Duangmal K."/>
        </authorList>
    </citation>
    <scope>NUCLEOTIDE SEQUENCE [LARGE SCALE GENOMIC DNA]</scope>
    <source>
        <strain evidence="2 3">DW7H6</strain>
    </source>
</reference>
<feature type="compositionally biased region" description="Low complexity" evidence="1">
    <location>
        <begin position="155"/>
        <end position="174"/>
    </location>
</feature>
<evidence type="ECO:0000313" key="3">
    <source>
        <dbReference type="Proteomes" id="UP001300763"/>
    </source>
</evidence>
<evidence type="ECO:0000313" key="2">
    <source>
        <dbReference type="EMBL" id="MDD7966753.1"/>
    </source>
</evidence>
<keyword evidence="3" id="KW-1185">Reference proteome</keyword>
<dbReference type="Proteomes" id="UP001300763">
    <property type="component" value="Unassembled WGS sequence"/>
</dbReference>
<organism evidence="2 3">
    <name type="scientific">Actinomycetospora lemnae</name>
    <dbReference type="NCBI Taxonomy" id="3019891"/>
    <lineage>
        <taxon>Bacteria</taxon>
        <taxon>Bacillati</taxon>
        <taxon>Actinomycetota</taxon>
        <taxon>Actinomycetes</taxon>
        <taxon>Pseudonocardiales</taxon>
        <taxon>Pseudonocardiaceae</taxon>
        <taxon>Actinomycetospora</taxon>
    </lineage>
</organism>
<accession>A0ABT5SYG2</accession>
<feature type="compositionally biased region" description="Acidic residues" evidence="1">
    <location>
        <begin position="126"/>
        <end position="154"/>
    </location>
</feature>
<feature type="region of interest" description="Disordered" evidence="1">
    <location>
        <begin position="112"/>
        <end position="188"/>
    </location>
</feature>